<protein>
    <submittedName>
        <fullName evidence="2">Uncharacterized protein</fullName>
    </submittedName>
</protein>
<reference evidence="2" key="1">
    <citation type="journal article" date="2014" name="Int. J. Syst. Evol. Microbiol.">
        <title>Complete genome sequence of Corynebacterium casei LMG S-19264T (=DSM 44701T), isolated from a smear-ripened cheese.</title>
        <authorList>
            <consortium name="US DOE Joint Genome Institute (JGI-PGF)"/>
            <person name="Walter F."/>
            <person name="Albersmeier A."/>
            <person name="Kalinowski J."/>
            <person name="Ruckert C."/>
        </authorList>
    </citation>
    <scope>NUCLEOTIDE SEQUENCE</scope>
    <source>
        <strain evidence="2">CGMCC 1.15367</strain>
    </source>
</reference>
<feature type="compositionally biased region" description="Pro residues" evidence="1">
    <location>
        <begin position="9"/>
        <end position="18"/>
    </location>
</feature>
<feature type="compositionally biased region" description="Pro residues" evidence="1">
    <location>
        <begin position="25"/>
        <end position="34"/>
    </location>
</feature>
<feature type="region of interest" description="Disordered" evidence="1">
    <location>
        <begin position="1"/>
        <end position="57"/>
    </location>
</feature>
<evidence type="ECO:0000313" key="2">
    <source>
        <dbReference type="EMBL" id="GGE16872.1"/>
    </source>
</evidence>
<proteinExistence type="predicted"/>
<accession>A0A916ZXA1</accession>
<name>A0A916ZXA1_9HYPH</name>
<gene>
    <name evidence="2" type="ORF">GCM10011390_39950</name>
</gene>
<reference evidence="2" key="2">
    <citation type="submission" date="2020-09" db="EMBL/GenBank/DDBJ databases">
        <authorList>
            <person name="Sun Q."/>
            <person name="Zhou Y."/>
        </authorList>
    </citation>
    <scope>NUCLEOTIDE SEQUENCE</scope>
    <source>
        <strain evidence="2">CGMCC 1.15367</strain>
    </source>
</reference>
<keyword evidence="3" id="KW-1185">Reference proteome</keyword>
<feature type="compositionally biased region" description="Acidic residues" evidence="1">
    <location>
        <begin position="35"/>
        <end position="57"/>
    </location>
</feature>
<dbReference type="EMBL" id="BMIQ01000007">
    <property type="protein sequence ID" value="GGE16872.1"/>
    <property type="molecule type" value="Genomic_DNA"/>
</dbReference>
<comment type="caution">
    <text evidence="2">The sequence shown here is derived from an EMBL/GenBank/DDBJ whole genome shotgun (WGS) entry which is preliminary data.</text>
</comment>
<evidence type="ECO:0000256" key="1">
    <source>
        <dbReference type="SAM" id="MobiDB-lite"/>
    </source>
</evidence>
<dbReference type="AlphaFoldDB" id="A0A916ZXA1"/>
<evidence type="ECO:0000313" key="3">
    <source>
        <dbReference type="Proteomes" id="UP000644699"/>
    </source>
</evidence>
<sequence>MGTSRSKPDAPPAAPLVPPWADQDPAPPPPLPDPLPEDPVPEPEDDDPGPLADDVVDGEEVEEVAEPARFRPFRMALSRFGASNDRADARAALGRWANKSVGGGPAGARRVARAARTGGSALAGLARAGAGEPPEAGQIDIRELAGQPLDVAVAAIVDAFMPAGIIDEVTARLSMEVAVAEALGNAGAFDPAALDAEAVQTATLAFVAELVFTQVAGDAGKALAAIGPVAAAQREADIRSLVKEVVDLVGAPILVAAGAVLSGQRMSALVARTVQVALEEISTW</sequence>
<dbReference type="Proteomes" id="UP000644699">
    <property type="component" value="Unassembled WGS sequence"/>
</dbReference>
<organism evidence="2 3">
    <name type="scientific">Aureimonas endophytica</name>
    <dbReference type="NCBI Taxonomy" id="2027858"/>
    <lineage>
        <taxon>Bacteria</taxon>
        <taxon>Pseudomonadati</taxon>
        <taxon>Pseudomonadota</taxon>
        <taxon>Alphaproteobacteria</taxon>
        <taxon>Hyphomicrobiales</taxon>
        <taxon>Aurantimonadaceae</taxon>
        <taxon>Aureimonas</taxon>
    </lineage>
</organism>